<dbReference type="GO" id="GO:0005829">
    <property type="term" value="C:cytosol"/>
    <property type="evidence" value="ECO:0007669"/>
    <property type="project" value="TreeGrafter"/>
</dbReference>
<accession>A0A643FGL2</accession>
<organism evidence="3 4">
    <name type="scientific">Ideonella dechloratans</name>
    <dbReference type="NCBI Taxonomy" id="36863"/>
    <lineage>
        <taxon>Bacteria</taxon>
        <taxon>Pseudomonadati</taxon>
        <taxon>Pseudomonadota</taxon>
        <taxon>Betaproteobacteria</taxon>
        <taxon>Burkholderiales</taxon>
        <taxon>Sphaerotilaceae</taxon>
        <taxon>Ideonella</taxon>
    </lineage>
</organism>
<dbReference type="Pfam" id="PF00132">
    <property type="entry name" value="Hexapep"/>
    <property type="match status" value="1"/>
</dbReference>
<dbReference type="InterPro" id="IPR011004">
    <property type="entry name" value="Trimer_LpxA-like_sf"/>
</dbReference>
<dbReference type="PANTHER" id="PTHR23416:SF23">
    <property type="entry name" value="ACETYLTRANSFERASE C18B11.09C-RELATED"/>
    <property type="match status" value="1"/>
</dbReference>
<sequence length="268" mass="29136">MMSRGDGGDTVPVVLLGVLMSETTPHLGALLQAMDLPPDLAVHAPLSAQRRLHTMPLRDSVLVKGLPAEFDDNCWLTVADGDEELPQVKLNLHAGKRQYRGVHLALLSKTGAYNLLLGDDHVRVFVGSRTVMRGSIQLFRHPTLFIGDRCTFGHARLIVANCDMVIGEDAQFSDEVVIQGSDQHPIFDLDSGQLLNGQRHHVRLERHVWVGRRAMLMPDVTLGEGCIVAAGAVVTASVPPNTVVGGVPAKILRERVCWAREFPSGSAL</sequence>
<keyword evidence="3" id="KW-0012">Acyltransferase</keyword>
<evidence type="ECO:0000256" key="2">
    <source>
        <dbReference type="ARBA" id="ARBA00022679"/>
    </source>
</evidence>
<evidence type="ECO:0000313" key="4">
    <source>
        <dbReference type="Proteomes" id="UP000430120"/>
    </source>
</evidence>
<dbReference type="AlphaFoldDB" id="A0A643FGL2"/>
<gene>
    <name evidence="3" type="ORF">F7Q92_03405</name>
</gene>
<dbReference type="InterPro" id="IPR001451">
    <property type="entry name" value="Hexapep"/>
</dbReference>
<dbReference type="OrthoDB" id="272049at2"/>
<evidence type="ECO:0000313" key="3">
    <source>
        <dbReference type="EMBL" id="KAB0584571.1"/>
    </source>
</evidence>
<keyword evidence="2 3" id="KW-0808">Transferase</keyword>
<comment type="similarity">
    <text evidence="1">Belongs to the transferase hexapeptide repeat family.</text>
</comment>
<dbReference type="CDD" id="cd04647">
    <property type="entry name" value="LbH_MAT_like"/>
    <property type="match status" value="1"/>
</dbReference>
<proteinExistence type="inferred from homology"/>
<dbReference type="Proteomes" id="UP000430120">
    <property type="component" value="Unassembled WGS sequence"/>
</dbReference>
<reference evidence="3 4" key="1">
    <citation type="submission" date="2019-09" db="EMBL/GenBank/DDBJ databases">
        <title>Draft genome sequences of 48 bacterial type strains from the CCUG.</title>
        <authorList>
            <person name="Tunovic T."/>
            <person name="Pineiro-Iglesias B."/>
            <person name="Unosson C."/>
            <person name="Inganas E."/>
            <person name="Ohlen M."/>
            <person name="Cardew S."/>
            <person name="Jensie-Markopoulos S."/>
            <person name="Salva-Serra F."/>
            <person name="Jaen-Luchoro D."/>
            <person name="Karlsson R."/>
            <person name="Svensson-Stadler L."/>
            <person name="Chun J."/>
            <person name="Moore E."/>
        </authorList>
    </citation>
    <scope>NUCLEOTIDE SEQUENCE [LARGE SCALE GENOMIC DNA]</scope>
    <source>
        <strain evidence="3 4">CCUG 30977</strain>
    </source>
</reference>
<comment type="caution">
    <text evidence="3">The sequence shown here is derived from an EMBL/GenBank/DDBJ whole genome shotgun (WGS) entry which is preliminary data.</text>
</comment>
<dbReference type="Gene3D" id="2.160.10.10">
    <property type="entry name" value="Hexapeptide repeat proteins"/>
    <property type="match status" value="1"/>
</dbReference>
<dbReference type="PANTHER" id="PTHR23416">
    <property type="entry name" value="SIALIC ACID SYNTHASE-RELATED"/>
    <property type="match status" value="1"/>
</dbReference>
<protein>
    <submittedName>
        <fullName evidence="3">Acyltransferase</fullName>
    </submittedName>
</protein>
<dbReference type="GO" id="GO:0008374">
    <property type="term" value="F:O-acyltransferase activity"/>
    <property type="evidence" value="ECO:0007669"/>
    <property type="project" value="TreeGrafter"/>
</dbReference>
<name>A0A643FGL2_IDEDE</name>
<keyword evidence="4" id="KW-1185">Reference proteome</keyword>
<evidence type="ECO:0000256" key="1">
    <source>
        <dbReference type="ARBA" id="ARBA00007274"/>
    </source>
</evidence>
<dbReference type="InterPro" id="IPR051159">
    <property type="entry name" value="Hexapeptide_acetyltransf"/>
</dbReference>
<dbReference type="SUPFAM" id="SSF51161">
    <property type="entry name" value="Trimeric LpxA-like enzymes"/>
    <property type="match status" value="1"/>
</dbReference>
<dbReference type="EMBL" id="VZPB01000005">
    <property type="protein sequence ID" value="KAB0584571.1"/>
    <property type="molecule type" value="Genomic_DNA"/>
</dbReference>